<dbReference type="Gene3D" id="1.10.287.110">
    <property type="entry name" value="DnaJ domain"/>
    <property type="match status" value="1"/>
</dbReference>
<evidence type="ECO:0000313" key="3">
    <source>
        <dbReference type="EMBL" id="MFD1789703.1"/>
    </source>
</evidence>
<dbReference type="SUPFAM" id="SSF46565">
    <property type="entry name" value="Chaperone J-domain"/>
    <property type="match status" value="1"/>
</dbReference>
<dbReference type="Proteomes" id="UP001597283">
    <property type="component" value="Unassembled WGS sequence"/>
</dbReference>
<keyword evidence="1" id="KW-0472">Membrane</keyword>
<protein>
    <submittedName>
        <fullName evidence="3">DnaJ family molecular chaperone</fullName>
    </submittedName>
</protein>
<dbReference type="Pfam" id="PF00226">
    <property type="entry name" value="DnaJ"/>
    <property type="match status" value="1"/>
</dbReference>
<dbReference type="PANTHER" id="PTHR24074">
    <property type="entry name" value="CO-CHAPERONE PROTEIN DJLA"/>
    <property type="match status" value="1"/>
</dbReference>
<dbReference type="EMBL" id="JBHUFC010000024">
    <property type="protein sequence ID" value="MFD1789703.1"/>
    <property type="molecule type" value="Genomic_DNA"/>
</dbReference>
<accession>A0ABW4NIK5</accession>
<feature type="transmembrane region" description="Helical" evidence="1">
    <location>
        <begin position="87"/>
        <end position="105"/>
    </location>
</feature>
<dbReference type="SMART" id="SM00271">
    <property type="entry name" value="DnaJ"/>
    <property type="match status" value="1"/>
</dbReference>
<proteinExistence type="predicted"/>
<keyword evidence="1" id="KW-0812">Transmembrane</keyword>
<dbReference type="InterPro" id="IPR050817">
    <property type="entry name" value="DjlA_DnaK_co-chaperone"/>
</dbReference>
<evidence type="ECO:0000313" key="4">
    <source>
        <dbReference type="Proteomes" id="UP001597283"/>
    </source>
</evidence>
<sequence length="107" mass="11498">MRNAFEILGLQPDAEPEVVDAAYRALMKKYHPDRAGGVEAERAQAINAAYSAIKGDRAVITPPADRMTERVSPDVATHRPFRPTRNLLIAIAASTIIIAVMAGVATS</sequence>
<dbReference type="PRINTS" id="PR00625">
    <property type="entry name" value="JDOMAIN"/>
</dbReference>
<dbReference type="RefSeq" id="WP_380941860.1">
    <property type="nucleotide sequence ID" value="NZ_JBHUFC010000024.1"/>
</dbReference>
<evidence type="ECO:0000259" key="2">
    <source>
        <dbReference type="PROSITE" id="PS50076"/>
    </source>
</evidence>
<dbReference type="InterPro" id="IPR036869">
    <property type="entry name" value="J_dom_sf"/>
</dbReference>
<feature type="domain" description="J" evidence="2">
    <location>
        <begin position="3"/>
        <end position="68"/>
    </location>
</feature>
<evidence type="ECO:0000256" key="1">
    <source>
        <dbReference type="SAM" id="Phobius"/>
    </source>
</evidence>
<dbReference type="PROSITE" id="PS50076">
    <property type="entry name" value="DNAJ_2"/>
    <property type="match status" value="1"/>
</dbReference>
<dbReference type="InterPro" id="IPR001623">
    <property type="entry name" value="DnaJ_domain"/>
</dbReference>
<reference evidence="4" key="1">
    <citation type="journal article" date="2019" name="Int. J. Syst. Evol. Microbiol.">
        <title>The Global Catalogue of Microorganisms (GCM) 10K type strain sequencing project: providing services to taxonomists for standard genome sequencing and annotation.</title>
        <authorList>
            <consortium name="The Broad Institute Genomics Platform"/>
            <consortium name="The Broad Institute Genome Sequencing Center for Infectious Disease"/>
            <person name="Wu L."/>
            <person name="Ma J."/>
        </authorList>
    </citation>
    <scope>NUCLEOTIDE SEQUENCE [LARGE SCALE GENOMIC DNA]</scope>
    <source>
        <strain evidence="4">Q85</strain>
    </source>
</reference>
<name>A0ABW4NIK5_9SPHN</name>
<organism evidence="3 4">
    <name type="scientific">Sphingomonas floccifaciens</name>
    <dbReference type="NCBI Taxonomy" id="1844115"/>
    <lineage>
        <taxon>Bacteria</taxon>
        <taxon>Pseudomonadati</taxon>
        <taxon>Pseudomonadota</taxon>
        <taxon>Alphaproteobacteria</taxon>
        <taxon>Sphingomonadales</taxon>
        <taxon>Sphingomonadaceae</taxon>
        <taxon>Sphingomonas</taxon>
    </lineage>
</organism>
<keyword evidence="4" id="KW-1185">Reference proteome</keyword>
<gene>
    <name evidence="3" type="ORF">ACFSC3_19285</name>
</gene>
<comment type="caution">
    <text evidence="3">The sequence shown here is derived from an EMBL/GenBank/DDBJ whole genome shotgun (WGS) entry which is preliminary data.</text>
</comment>
<keyword evidence="1" id="KW-1133">Transmembrane helix</keyword>
<dbReference type="CDD" id="cd06257">
    <property type="entry name" value="DnaJ"/>
    <property type="match status" value="1"/>
</dbReference>